<evidence type="ECO:0000313" key="2">
    <source>
        <dbReference type="Proteomes" id="UP000503505"/>
    </source>
</evidence>
<dbReference type="RefSeq" id="WP_004813913.1">
    <property type="nucleotide sequence ID" value="NZ_BAABSB010000051.1"/>
</dbReference>
<dbReference type="GeneID" id="58164550"/>
<accession>A0A2S1FD42</accession>
<proteinExistence type="predicted"/>
<sequence>MTDLNNITVTTLEDGMVSLLIDQQPVSEKYGVKFEASIVDDIKALENGSKLKLFEQFIFSHTDLNFEHAYYYVTGIEKLDDGYRLAKHFVYRIKIENQPDIEHVISNQGKPMTTDDVRAFINAHIQKSLTDYTDLNYAY</sequence>
<evidence type="ECO:0000313" key="1">
    <source>
        <dbReference type="EMBL" id="QIC68557.1"/>
    </source>
</evidence>
<dbReference type="AlphaFoldDB" id="A0A2S1FD42"/>
<name>A0A2S1FD42_9GAMM</name>
<reference evidence="1 2" key="1">
    <citation type="submission" date="2019-09" db="EMBL/GenBank/DDBJ databases">
        <title>Non-baumannii Acinetobacter spp. carrying blaNDM-1 isolated in China.</title>
        <authorList>
            <person name="Cui C."/>
            <person name="Chen C."/>
            <person name="Sun J."/>
            <person name="Liu Y."/>
        </authorList>
    </citation>
    <scope>NUCLEOTIDE SEQUENCE [LARGE SCALE GENOMIC DNA]</scope>
    <source>
        <strain evidence="1 2">HZE23-1</strain>
    </source>
</reference>
<dbReference type="Proteomes" id="UP000503505">
    <property type="component" value="Chromosome"/>
</dbReference>
<organism evidence="1 2">
    <name type="scientific">Acinetobacter schindleri</name>
    <dbReference type="NCBI Taxonomy" id="108981"/>
    <lineage>
        <taxon>Bacteria</taxon>
        <taxon>Pseudomonadati</taxon>
        <taxon>Pseudomonadota</taxon>
        <taxon>Gammaproteobacteria</taxon>
        <taxon>Moraxellales</taxon>
        <taxon>Moraxellaceae</taxon>
        <taxon>Acinetobacter</taxon>
    </lineage>
</organism>
<gene>
    <name evidence="1" type="ORF">FSC10_14815</name>
</gene>
<dbReference type="EMBL" id="CP044463">
    <property type="protein sequence ID" value="QIC68557.1"/>
    <property type="molecule type" value="Genomic_DNA"/>
</dbReference>
<protein>
    <submittedName>
        <fullName evidence="1">Uncharacterized protein</fullName>
    </submittedName>
</protein>